<dbReference type="AlphaFoldDB" id="A0A8S1KZD2"/>
<keyword evidence="3" id="KW-1185">Reference proteome</keyword>
<sequence length="549" mass="65026">MNTKVEQVPLLNTTCCLHTSEYLNLVCLTPTCLSQGFICKLCRKLHENHNVVEANEFLDILKRLVNYDGKYKTPNQIDPLIGRTTSSLMAIIEELEIQIEYFNEKLNQIKTQFEKYRQISNDVCLLNNLIYYVYGVDSQQPLFQEQLQGVLKRMCFQQKRLSLISVASCQSNLLFVPNERLYQNFLEPILNQLKQIRQSLDTKMMQPESYNVLNLQFKNGLDLIQNTTFNSIIFESESLTEEDKIFEKFIIDRPDNNPFKKLKRYKSESNPVEEPCNQGVGRVEKISIVAGHKMWYHDLSYVRFKPRNWVVEPRNACIICKCHPKFARIKEFLNCKYGDLYGPVALDLHLFEAFKKAVANRKEKQFLVERTGIYFHDLCVYWSSMVDCDEVKGSIDFESLCNAVRIAYDTFCYLCKRRGATMKCNNKECNVWIHYYCWKELDPSNQYLDNERFRMLCHRHALGQDYKPDWLYSNQIAQSISSYYQQQKPQKLQNQVKITHKEQYEEDNKSDDDQQIRDQYKRKPIVKEQSIKSEQYFNIPEPYDQDFIL</sequence>
<accession>A0A8S1KZD2</accession>
<protein>
    <recommendedName>
        <fullName evidence="4">PHD-type domain-containing protein</fullName>
    </recommendedName>
</protein>
<feature type="region of interest" description="Disordered" evidence="1">
    <location>
        <begin position="501"/>
        <end position="523"/>
    </location>
</feature>
<dbReference type="Pfam" id="PF13771">
    <property type="entry name" value="zf-HC5HC2H"/>
    <property type="match status" value="1"/>
</dbReference>
<proteinExistence type="predicted"/>
<organism evidence="2 3">
    <name type="scientific">Paramecium primaurelia</name>
    <dbReference type="NCBI Taxonomy" id="5886"/>
    <lineage>
        <taxon>Eukaryota</taxon>
        <taxon>Sar</taxon>
        <taxon>Alveolata</taxon>
        <taxon>Ciliophora</taxon>
        <taxon>Intramacronucleata</taxon>
        <taxon>Oligohymenophorea</taxon>
        <taxon>Peniculida</taxon>
        <taxon>Parameciidae</taxon>
        <taxon>Paramecium</taxon>
    </lineage>
</organism>
<dbReference type="Proteomes" id="UP000688137">
    <property type="component" value="Unassembled WGS sequence"/>
</dbReference>
<dbReference type="OMA" id="NACIICK"/>
<evidence type="ECO:0000313" key="3">
    <source>
        <dbReference type="Proteomes" id="UP000688137"/>
    </source>
</evidence>
<dbReference type="EMBL" id="CAJJDM010000026">
    <property type="protein sequence ID" value="CAD8058593.1"/>
    <property type="molecule type" value="Genomic_DNA"/>
</dbReference>
<evidence type="ECO:0000313" key="2">
    <source>
        <dbReference type="EMBL" id="CAD8058593.1"/>
    </source>
</evidence>
<evidence type="ECO:0008006" key="4">
    <source>
        <dbReference type="Google" id="ProtNLM"/>
    </source>
</evidence>
<comment type="caution">
    <text evidence="2">The sequence shown here is derived from an EMBL/GenBank/DDBJ whole genome shotgun (WGS) entry which is preliminary data.</text>
</comment>
<gene>
    <name evidence="2" type="ORF">PPRIM_AZ9-3.1.T0270299</name>
</gene>
<reference evidence="2" key="1">
    <citation type="submission" date="2021-01" db="EMBL/GenBank/DDBJ databases">
        <authorList>
            <consortium name="Genoscope - CEA"/>
            <person name="William W."/>
        </authorList>
    </citation>
    <scope>NUCLEOTIDE SEQUENCE</scope>
</reference>
<name>A0A8S1KZD2_PARPR</name>
<evidence type="ECO:0000256" key="1">
    <source>
        <dbReference type="SAM" id="MobiDB-lite"/>
    </source>
</evidence>